<dbReference type="AlphaFoldDB" id="A0A5B1CQE0"/>
<protein>
    <recommendedName>
        <fullName evidence="3">Flagellar assembly protein H</fullName>
    </recommendedName>
</protein>
<dbReference type="Proteomes" id="UP000322699">
    <property type="component" value="Unassembled WGS sequence"/>
</dbReference>
<organism evidence="1 2">
    <name type="scientific">Rubripirellula obstinata</name>
    <dbReference type="NCBI Taxonomy" id="406547"/>
    <lineage>
        <taxon>Bacteria</taxon>
        <taxon>Pseudomonadati</taxon>
        <taxon>Planctomycetota</taxon>
        <taxon>Planctomycetia</taxon>
        <taxon>Pirellulales</taxon>
        <taxon>Pirellulaceae</taxon>
        <taxon>Rubripirellula</taxon>
    </lineage>
</organism>
<proteinExistence type="predicted"/>
<name>A0A5B1CQE0_9BACT</name>
<evidence type="ECO:0000313" key="2">
    <source>
        <dbReference type="Proteomes" id="UP000322699"/>
    </source>
</evidence>
<comment type="caution">
    <text evidence="1">The sequence shown here is derived from an EMBL/GenBank/DDBJ whole genome shotgun (WGS) entry which is preliminary data.</text>
</comment>
<reference evidence="1 2" key="1">
    <citation type="submission" date="2019-08" db="EMBL/GenBank/DDBJ databases">
        <title>Deep-cultivation of Planctomycetes and their phenomic and genomic characterization uncovers novel biology.</title>
        <authorList>
            <person name="Wiegand S."/>
            <person name="Jogler M."/>
            <person name="Boedeker C."/>
            <person name="Pinto D."/>
            <person name="Vollmers J."/>
            <person name="Rivas-Marin E."/>
            <person name="Kohn T."/>
            <person name="Peeters S.H."/>
            <person name="Heuer A."/>
            <person name="Rast P."/>
            <person name="Oberbeckmann S."/>
            <person name="Bunk B."/>
            <person name="Jeske O."/>
            <person name="Meyerdierks A."/>
            <person name="Storesund J.E."/>
            <person name="Kallscheuer N."/>
            <person name="Luecker S."/>
            <person name="Lage O.M."/>
            <person name="Pohl T."/>
            <person name="Merkel B.J."/>
            <person name="Hornburger P."/>
            <person name="Mueller R.-W."/>
            <person name="Bruemmer F."/>
            <person name="Labrenz M."/>
            <person name="Spormann A.M."/>
            <person name="Op Den Camp H."/>
            <person name="Overmann J."/>
            <person name="Amann R."/>
            <person name="Jetten M.S.M."/>
            <person name="Mascher T."/>
            <person name="Medema M.H."/>
            <person name="Devos D.P."/>
            <person name="Kaster A.-K."/>
            <person name="Ovreas L."/>
            <person name="Rohde M."/>
            <person name="Galperin M.Y."/>
            <person name="Jogler C."/>
        </authorList>
    </citation>
    <scope>NUCLEOTIDE SEQUENCE [LARGE SCALE GENOMIC DNA]</scope>
    <source>
        <strain evidence="1 2">LF1</strain>
    </source>
</reference>
<dbReference type="EMBL" id="VRLW01000001">
    <property type="protein sequence ID" value="KAA1262451.1"/>
    <property type="molecule type" value="Genomic_DNA"/>
</dbReference>
<evidence type="ECO:0008006" key="3">
    <source>
        <dbReference type="Google" id="ProtNLM"/>
    </source>
</evidence>
<evidence type="ECO:0000313" key="1">
    <source>
        <dbReference type="EMBL" id="KAA1262451.1"/>
    </source>
</evidence>
<keyword evidence="2" id="KW-1185">Reference proteome</keyword>
<dbReference type="RefSeq" id="WP_149753033.1">
    <property type="nucleotide sequence ID" value="NZ_VRLW01000001.1"/>
</dbReference>
<accession>A0A5B1CQE0</accession>
<gene>
    <name evidence="1" type="ORF">LF1_50150</name>
</gene>
<sequence>MPSVKVLAVSGSGIPFASKQSHPTAHHGLATQGLANFLTLFATIGRQPSGLDCLKTVLIYLSSGTDQINRNQLIEAVQNTLQEQGEDLMPTIAQQWKQEGREERREEGRLAGQIQLLERLLGVPESTLDQLLSKPLAKLERDLQRLQKDLDQRPRE</sequence>